<evidence type="ECO:0000256" key="2">
    <source>
        <dbReference type="ARBA" id="ARBA00022692"/>
    </source>
</evidence>
<evidence type="ECO:0000256" key="4">
    <source>
        <dbReference type="ARBA" id="ARBA00023136"/>
    </source>
</evidence>
<evidence type="ECO:0000256" key="6">
    <source>
        <dbReference type="SAM" id="Phobius"/>
    </source>
</evidence>
<dbReference type="RefSeq" id="WP_067998891.1">
    <property type="nucleotide sequence ID" value="NZ_QQBC01000009.1"/>
</dbReference>
<reference evidence="8 9" key="1">
    <citation type="submission" date="2018-07" db="EMBL/GenBank/DDBJ databases">
        <title>Genomic Encyclopedia of Type Strains, Phase IV (KMG-IV): sequencing the most valuable type-strain genomes for metagenomic binning, comparative biology and taxonomic classification.</title>
        <authorList>
            <person name="Goeker M."/>
        </authorList>
    </citation>
    <scope>NUCLEOTIDE SEQUENCE [LARGE SCALE GENOMIC DNA]</scope>
    <source>
        <strain evidence="8 9">DSM 44290</strain>
    </source>
</reference>
<feature type="transmembrane region" description="Helical" evidence="6">
    <location>
        <begin position="225"/>
        <end position="247"/>
    </location>
</feature>
<dbReference type="Pfam" id="PF12698">
    <property type="entry name" value="ABC2_membrane_3"/>
    <property type="match status" value="1"/>
</dbReference>
<dbReference type="AlphaFoldDB" id="A0A370HZY6"/>
<proteinExistence type="predicted"/>
<feature type="transmembrane region" description="Helical" evidence="6">
    <location>
        <begin position="108"/>
        <end position="134"/>
    </location>
</feature>
<accession>A0A370HZY6</accession>
<evidence type="ECO:0000313" key="9">
    <source>
        <dbReference type="Proteomes" id="UP000254869"/>
    </source>
</evidence>
<feature type="transmembrane region" description="Helical" evidence="6">
    <location>
        <begin position="63"/>
        <end position="87"/>
    </location>
</feature>
<dbReference type="InterPro" id="IPR000412">
    <property type="entry name" value="ABC_2_transport"/>
</dbReference>
<dbReference type="InterPro" id="IPR051784">
    <property type="entry name" value="Nod_factor_ABC_transporter"/>
</dbReference>
<dbReference type="InterPro" id="IPR013525">
    <property type="entry name" value="ABC2_TM"/>
</dbReference>
<dbReference type="PANTHER" id="PTHR43229:SF3">
    <property type="entry name" value="ABC-TYPE MULTIDRUG TRANSPORT SYSTEM, PERMEASE COMPONENT"/>
    <property type="match status" value="1"/>
</dbReference>
<organism evidence="8 9">
    <name type="scientific">Nocardia pseudobrasiliensis</name>
    <dbReference type="NCBI Taxonomy" id="45979"/>
    <lineage>
        <taxon>Bacteria</taxon>
        <taxon>Bacillati</taxon>
        <taxon>Actinomycetota</taxon>
        <taxon>Actinomycetes</taxon>
        <taxon>Mycobacteriales</taxon>
        <taxon>Nocardiaceae</taxon>
        <taxon>Nocardia</taxon>
    </lineage>
</organism>
<feature type="transmembrane region" description="Helical" evidence="6">
    <location>
        <begin position="140"/>
        <end position="165"/>
    </location>
</feature>
<keyword evidence="9" id="KW-1185">Reference proteome</keyword>
<keyword evidence="5" id="KW-0046">Antibiotic resistance</keyword>
<dbReference type="GO" id="GO:0043190">
    <property type="term" value="C:ATP-binding cassette (ABC) transporter complex"/>
    <property type="evidence" value="ECO:0007669"/>
    <property type="project" value="InterPro"/>
</dbReference>
<dbReference type="PIRSF" id="PIRSF006648">
    <property type="entry name" value="DrrB"/>
    <property type="match status" value="1"/>
</dbReference>
<feature type="domain" description="ABC-2 type transporter transmembrane" evidence="7">
    <location>
        <begin position="57"/>
        <end position="240"/>
    </location>
</feature>
<sequence>MTTTTLDRFGGFSPEFLTLELRRMLRNKRTGILALLMPAVVFVAVGTQSSLRDQAYGSGNLTGYMMVSMAVYGAMFSTATGGATVAIERAFGWSRQLRLTPLRPAAYVATKVMVSMMLGLLSVTSVFVLGAIFGARLSPVAWVACFVLAWVGSLVFAAFGLLLGYLLPSENVMQVLGLAVAALGFGGGLFIKPGGWFEIVSRIFPTSGIATLARLPFGEESPGSVALAVLNVVVWTTVFAGGAAYLFRRDTAR</sequence>
<evidence type="ECO:0000256" key="1">
    <source>
        <dbReference type="ARBA" id="ARBA00004141"/>
    </source>
</evidence>
<dbReference type="Proteomes" id="UP000254869">
    <property type="component" value="Unassembled WGS sequence"/>
</dbReference>
<comment type="caution">
    <text evidence="8">The sequence shown here is derived from an EMBL/GenBank/DDBJ whole genome shotgun (WGS) entry which is preliminary data.</text>
</comment>
<evidence type="ECO:0000259" key="7">
    <source>
        <dbReference type="Pfam" id="PF12698"/>
    </source>
</evidence>
<feature type="transmembrane region" description="Helical" evidence="6">
    <location>
        <begin position="172"/>
        <end position="191"/>
    </location>
</feature>
<comment type="subcellular location">
    <subcellularLocation>
        <location evidence="1">Membrane</location>
        <topology evidence="1">Multi-pass membrane protein</topology>
    </subcellularLocation>
</comment>
<name>A0A370HZY6_9NOCA</name>
<evidence type="ECO:0000313" key="8">
    <source>
        <dbReference type="EMBL" id="RDI64028.1"/>
    </source>
</evidence>
<keyword evidence="2 6" id="KW-0812">Transmembrane</keyword>
<dbReference type="EMBL" id="QQBC01000009">
    <property type="protein sequence ID" value="RDI64028.1"/>
    <property type="molecule type" value="Genomic_DNA"/>
</dbReference>
<dbReference type="STRING" id="1210086.GCA_001613105_03513"/>
<keyword evidence="4 6" id="KW-0472">Membrane</keyword>
<dbReference type="PANTHER" id="PTHR43229">
    <property type="entry name" value="NODULATION PROTEIN J"/>
    <property type="match status" value="1"/>
</dbReference>
<keyword evidence="3 6" id="KW-1133">Transmembrane helix</keyword>
<gene>
    <name evidence="8" type="ORF">DFR76_109368</name>
</gene>
<protein>
    <submittedName>
        <fullName evidence="8">ABC-2 type transport system permease protein</fullName>
    </submittedName>
</protein>
<evidence type="ECO:0000256" key="5">
    <source>
        <dbReference type="ARBA" id="ARBA00023251"/>
    </source>
</evidence>
<evidence type="ECO:0000256" key="3">
    <source>
        <dbReference type="ARBA" id="ARBA00022989"/>
    </source>
</evidence>
<feature type="transmembrane region" description="Helical" evidence="6">
    <location>
        <begin position="32"/>
        <end position="51"/>
    </location>
</feature>
<dbReference type="GO" id="GO:0046677">
    <property type="term" value="P:response to antibiotic"/>
    <property type="evidence" value="ECO:0007669"/>
    <property type="project" value="UniProtKB-KW"/>
</dbReference>
<dbReference type="GO" id="GO:0140359">
    <property type="term" value="F:ABC-type transporter activity"/>
    <property type="evidence" value="ECO:0007669"/>
    <property type="project" value="InterPro"/>
</dbReference>